<dbReference type="CDD" id="cd06222">
    <property type="entry name" value="RNase_H_like"/>
    <property type="match status" value="1"/>
</dbReference>
<dbReference type="PANTHER" id="PTHR47074">
    <property type="entry name" value="BNAC02G40300D PROTEIN"/>
    <property type="match status" value="1"/>
</dbReference>
<evidence type="ECO:0000256" key="1">
    <source>
        <dbReference type="SAM" id="MobiDB-lite"/>
    </source>
</evidence>
<dbReference type="InterPro" id="IPR052929">
    <property type="entry name" value="RNase_H-like_EbsB-rel"/>
</dbReference>
<gene>
    <name evidence="3" type="ORF">G4B88_018204</name>
</gene>
<evidence type="ECO:0000259" key="2">
    <source>
        <dbReference type="Pfam" id="PF13456"/>
    </source>
</evidence>
<accession>A0A7J6G9K2</accession>
<name>A0A7J6G9K2_CANSA</name>
<dbReference type="InterPro" id="IPR036397">
    <property type="entry name" value="RNaseH_sf"/>
</dbReference>
<protein>
    <recommendedName>
        <fullName evidence="2">RNase H type-1 domain-containing protein</fullName>
    </recommendedName>
</protein>
<dbReference type="GO" id="GO:0004523">
    <property type="term" value="F:RNA-DNA hybrid ribonuclease activity"/>
    <property type="evidence" value="ECO:0007669"/>
    <property type="project" value="InterPro"/>
</dbReference>
<dbReference type="Gene3D" id="3.30.420.10">
    <property type="entry name" value="Ribonuclease H-like superfamily/Ribonuclease H"/>
    <property type="match status" value="1"/>
</dbReference>
<keyword evidence="4" id="KW-1185">Reference proteome</keyword>
<dbReference type="AlphaFoldDB" id="A0A7J6G9K2"/>
<dbReference type="GO" id="GO:0003676">
    <property type="term" value="F:nucleic acid binding"/>
    <property type="evidence" value="ECO:0007669"/>
    <property type="project" value="InterPro"/>
</dbReference>
<proteinExistence type="predicted"/>
<dbReference type="InterPro" id="IPR012337">
    <property type="entry name" value="RNaseH-like_sf"/>
</dbReference>
<sequence>MGIALCVMEAMWKERNSVVHGQSKNSIWQVLSNINRKIREQLHVVSNAVEEFCAWSPPPASWLCCNCDVSCDDEGMVVETVVRDDQRRIVTIKTERNHLTDPLIGEAVAVCMAAELMIDKKVAHVVFQSDNIETVKAFSNATDRDCNFKLVSLRSRFQQLCKGFQNWEVGHVPRRCNFMAHNIAKWARENSVTGIILCSDMTAEIHKPNTPKGREKQYYIDAPQQITTTNDYIDSQDNIEQTTLGLFISQTMQSNIQPLSQQKRHHSRSRWQKLILNKSKEQLSDIVVKVFQLVRYFKDPTIIGSKAYQEEFSNNIDLNFDSTISNINLIRDDIKDIECDDGVFSDIPINHNDDTEEESFIVISNKKSRDLPLSRTRSFGPKKTHNNDSTSTKSPPPVPCSPNLDSTTPSDDEIQELLGELRVYGPNATIFGNTVGVKVRHHGPLQYSGWAKIHREDKKVVYARIMILKKIHTSKLFAITIVQSDIGATVTNATVNTNLLSRKKSKQSIGDEVQQQTMKCGEIEMFRKTLYTIENGWINEIAKEKYNEMVELRRDKLIQFGDV</sequence>
<dbReference type="PANTHER" id="PTHR47074:SF48">
    <property type="entry name" value="POLYNUCLEOTIDYL TRANSFERASE, RIBONUCLEASE H-LIKE SUPERFAMILY PROTEIN"/>
    <property type="match status" value="1"/>
</dbReference>
<reference evidence="3 4" key="1">
    <citation type="journal article" date="2020" name="bioRxiv">
        <title>Sequence and annotation of 42 cannabis genomes reveals extensive copy number variation in cannabinoid synthesis and pathogen resistance genes.</title>
        <authorList>
            <person name="Mckernan K.J."/>
            <person name="Helbert Y."/>
            <person name="Kane L.T."/>
            <person name="Ebling H."/>
            <person name="Zhang L."/>
            <person name="Liu B."/>
            <person name="Eaton Z."/>
            <person name="Mclaughlin S."/>
            <person name="Kingan S."/>
            <person name="Baybayan P."/>
            <person name="Concepcion G."/>
            <person name="Jordan M."/>
            <person name="Riva A."/>
            <person name="Barbazuk W."/>
            <person name="Harkins T."/>
        </authorList>
    </citation>
    <scope>NUCLEOTIDE SEQUENCE [LARGE SCALE GENOMIC DNA]</scope>
    <source>
        <strain evidence="4">cv. Jamaican Lion 4</strain>
        <tissue evidence="3">Leaf</tissue>
    </source>
</reference>
<feature type="domain" description="RNase H type-1" evidence="2">
    <location>
        <begin position="67"/>
        <end position="187"/>
    </location>
</feature>
<feature type="region of interest" description="Disordered" evidence="1">
    <location>
        <begin position="372"/>
        <end position="411"/>
    </location>
</feature>
<evidence type="ECO:0000313" key="4">
    <source>
        <dbReference type="Proteomes" id="UP000583929"/>
    </source>
</evidence>
<dbReference type="EMBL" id="JAATIQ010000128">
    <property type="protein sequence ID" value="KAF4379508.1"/>
    <property type="molecule type" value="Genomic_DNA"/>
</dbReference>
<dbReference type="SUPFAM" id="SSF53098">
    <property type="entry name" value="Ribonuclease H-like"/>
    <property type="match status" value="1"/>
</dbReference>
<organism evidence="3 4">
    <name type="scientific">Cannabis sativa</name>
    <name type="common">Hemp</name>
    <name type="synonym">Marijuana</name>
    <dbReference type="NCBI Taxonomy" id="3483"/>
    <lineage>
        <taxon>Eukaryota</taxon>
        <taxon>Viridiplantae</taxon>
        <taxon>Streptophyta</taxon>
        <taxon>Embryophyta</taxon>
        <taxon>Tracheophyta</taxon>
        <taxon>Spermatophyta</taxon>
        <taxon>Magnoliopsida</taxon>
        <taxon>eudicotyledons</taxon>
        <taxon>Gunneridae</taxon>
        <taxon>Pentapetalae</taxon>
        <taxon>rosids</taxon>
        <taxon>fabids</taxon>
        <taxon>Rosales</taxon>
        <taxon>Cannabaceae</taxon>
        <taxon>Cannabis</taxon>
    </lineage>
</organism>
<evidence type="ECO:0000313" key="3">
    <source>
        <dbReference type="EMBL" id="KAF4379508.1"/>
    </source>
</evidence>
<dbReference type="InterPro" id="IPR044730">
    <property type="entry name" value="RNase_H-like_dom_plant"/>
</dbReference>
<dbReference type="Pfam" id="PF13456">
    <property type="entry name" value="RVT_3"/>
    <property type="match status" value="1"/>
</dbReference>
<dbReference type="InterPro" id="IPR002156">
    <property type="entry name" value="RNaseH_domain"/>
</dbReference>
<comment type="caution">
    <text evidence="3">The sequence shown here is derived from an EMBL/GenBank/DDBJ whole genome shotgun (WGS) entry which is preliminary data.</text>
</comment>
<dbReference type="Proteomes" id="UP000583929">
    <property type="component" value="Unassembled WGS sequence"/>
</dbReference>